<feature type="transmembrane region" description="Helical" evidence="1">
    <location>
        <begin position="44"/>
        <end position="61"/>
    </location>
</feature>
<dbReference type="RefSeq" id="WP_034686939.1">
    <property type="nucleotide sequence ID" value="NZ_CP023049.2"/>
</dbReference>
<reference evidence="2 3" key="1">
    <citation type="submission" date="2014-07" db="EMBL/GenBank/DDBJ databases">
        <title>Genome of Chryseobacterium piperi CTM.</title>
        <authorList>
            <person name="Pipes S.E."/>
            <person name="Stropko S.J."/>
            <person name="Newman J.D."/>
        </authorList>
    </citation>
    <scope>NUCLEOTIDE SEQUENCE [LARGE SCALE GENOMIC DNA]</scope>
    <source>
        <strain evidence="2 3">CTM</strain>
    </source>
</reference>
<feature type="transmembrane region" description="Helical" evidence="1">
    <location>
        <begin position="67"/>
        <end position="86"/>
    </location>
</feature>
<accession>A0A086AQR5</accession>
<dbReference type="eggNOG" id="ENOG50335SN">
    <property type="taxonomic scope" value="Bacteria"/>
</dbReference>
<dbReference type="AlphaFoldDB" id="A0A086AQR5"/>
<organism evidence="2 3">
    <name type="scientific">Chryseobacterium piperi</name>
    <dbReference type="NCBI Taxonomy" id="558152"/>
    <lineage>
        <taxon>Bacteria</taxon>
        <taxon>Pseudomonadati</taxon>
        <taxon>Bacteroidota</taxon>
        <taxon>Flavobacteriia</taxon>
        <taxon>Flavobacteriales</taxon>
        <taxon>Weeksellaceae</taxon>
        <taxon>Chryseobacterium group</taxon>
        <taxon>Chryseobacterium</taxon>
    </lineage>
</organism>
<keyword evidence="3" id="KW-1185">Reference proteome</keyword>
<dbReference type="OrthoDB" id="1249607at2"/>
<keyword evidence="1" id="KW-1133">Transmembrane helix</keyword>
<feature type="transmembrane region" description="Helical" evidence="1">
    <location>
        <begin position="120"/>
        <end position="143"/>
    </location>
</feature>
<proteinExistence type="predicted"/>
<comment type="caution">
    <text evidence="2">The sequence shown here is derived from an EMBL/GenBank/DDBJ whole genome shotgun (WGS) entry which is preliminary data.</text>
</comment>
<dbReference type="EMBL" id="JPRJ01000040">
    <property type="protein sequence ID" value="KFF19029.1"/>
    <property type="molecule type" value="Genomic_DNA"/>
</dbReference>
<gene>
    <name evidence="2" type="ORF">IQ37_16480</name>
</gene>
<sequence>MNIDELKNTWSEDVSSEIPEISIENKNKINLPLERMRKNMRMEFFSTIGIFIFGFAIVWLCGAPFKFKFYLTILLASMVLVTFFFFSKFFRLYKDISDPVLKTYEGLKDLLYQFNLNKQYYLSFYLTFVPFLVCEIIIVIEFIPRPVPLGDSTIAIVLIGSVSFGLVLLYFLGNWWFSKLYGKYITRVENLIIEFKK</sequence>
<dbReference type="Proteomes" id="UP000028709">
    <property type="component" value="Unassembled WGS sequence"/>
</dbReference>
<evidence type="ECO:0000256" key="1">
    <source>
        <dbReference type="SAM" id="Phobius"/>
    </source>
</evidence>
<name>A0A086AQR5_9FLAO</name>
<evidence type="ECO:0000313" key="2">
    <source>
        <dbReference type="EMBL" id="KFF19029.1"/>
    </source>
</evidence>
<keyword evidence="1" id="KW-0472">Membrane</keyword>
<feature type="transmembrane region" description="Helical" evidence="1">
    <location>
        <begin position="155"/>
        <end position="177"/>
    </location>
</feature>
<protein>
    <submittedName>
        <fullName evidence="2">Uncharacterized protein</fullName>
    </submittedName>
</protein>
<keyword evidence="1" id="KW-0812">Transmembrane</keyword>
<dbReference type="STRING" id="558152.IQ37_16480"/>
<evidence type="ECO:0000313" key="3">
    <source>
        <dbReference type="Proteomes" id="UP000028709"/>
    </source>
</evidence>
<dbReference type="KEGG" id="cpip:CJF12_02000"/>